<evidence type="ECO:0000313" key="2">
    <source>
        <dbReference type="EMBL" id="KAF2902465.1"/>
    </source>
</evidence>
<feature type="region of interest" description="Disordered" evidence="1">
    <location>
        <begin position="665"/>
        <end position="706"/>
    </location>
</feature>
<dbReference type="Proteomes" id="UP000801492">
    <property type="component" value="Unassembled WGS sequence"/>
</dbReference>
<feature type="compositionally biased region" description="Basic and acidic residues" evidence="1">
    <location>
        <begin position="1162"/>
        <end position="1172"/>
    </location>
</feature>
<feature type="compositionally biased region" description="Polar residues" evidence="1">
    <location>
        <begin position="452"/>
        <end position="478"/>
    </location>
</feature>
<accession>A0A8K0DA91</accession>
<feature type="compositionally biased region" description="Basic and acidic residues" evidence="1">
    <location>
        <begin position="1648"/>
        <end position="1659"/>
    </location>
</feature>
<dbReference type="OrthoDB" id="6784607at2759"/>
<evidence type="ECO:0000313" key="3">
    <source>
        <dbReference type="Proteomes" id="UP000801492"/>
    </source>
</evidence>
<feature type="region of interest" description="Disordered" evidence="1">
    <location>
        <begin position="976"/>
        <end position="1079"/>
    </location>
</feature>
<feature type="compositionally biased region" description="Polar residues" evidence="1">
    <location>
        <begin position="1584"/>
        <end position="1625"/>
    </location>
</feature>
<feature type="compositionally biased region" description="Basic and acidic residues" evidence="1">
    <location>
        <begin position="1222"/>
        <end position="1239"/>
    </location>
</feature>
<feature type="compositionally biased region" description="Basic and acidic residues" evidence="1">
    <location>
        <begin position="1253"/>
        <end position="1268"/>
    </location>
</feature>
<feature type="region of interest" description="Disordered" evidence="1">
    <location>
        <begin position="1509"/>
        <end position="1792"/>
    </location>
</feature>
<feature type="compositionally biased region" description="Basic residues" evidence="1">
    <location>
        <begin position="1779"/>
        <end position="1792"/>
    </location>
</feature>
<feature type="compositionally biased region" description="Basic and acidic residues" evidence="1">
    <location>
        <begin position="239"/>
        <end position="249"/>
    </location>
</feature>
<sequence length="1855" mass="210490">MVNPSNAVEVLYKKSIPAVKLTSAAHGVHNRKHEKKKSDNSANNNRFRSRKPPKNPRELVVSRNSSKLIDAQQTKTIRSHQRKNSPPCTKESPKPKSPEQRYYLPRIKSEKKINHTPRLLSRSKFVLSSKQAGSNSSLVVNISKQKIRSTQQRKISPTALRNDRLKQFFFKSGDTRQTYFLSSTLRDTPIDKGKGSKEKAVQEIRITEKDSKIRTQKHRSKSMDSGRWGASTSVLDYSSDARGRNRDSQMQRNSGDVNKNGRRTGRSADKRRISIKNIEEDDESDLYYESNRCFGDRNPDIYRHVLGPTPDETILAGLQTVIEMCSVAETSLAARPLSSSNLFSTNQDVIDWVESEYSSLEHDQKSTHSQASIENLKQRRRNLQEIERLVKIKSALDGMARDMKTQEEIKSVYTKQPRKDDEKLQYRSASGTSTHYTPSTTSTEKRFDLAEASTTPKVQQPSSTTFGQMSTTWNSSVRSVDREPTYGDIRTPTEFSSGKNTLTETSDPMTMSRTMQRGDSTIYSSKSLQTSLDDYPSTRSTKSLETSTKSIQTSLEPLLSGRSMQTSLYNYPSSLTTTQTVTSTKSAQTSLEPLLSNIAVQTSDYDYPSSKSVVIPGRSFETINKSLQTSLDPQLSNRSMQTSLGLLDLTNRSVQTSYLTTELLPGHVKMESQERSPPRRAESYKSIHTQTSPSLSVSKSSKNLQTSDIEPRYEQCYNCGCNIYQATALYDGTSRTPSYKVINQKPFGDKPYPLESIQEEASSIASSQNPPKQAPSEEQPISHTIVLKEPTQDELRSLSYVISVTDSGTKISKAYIETSEDVKPFEKNVRKSALKRPSGYTSDDEHSLGKNPVNKHSKKSILTDSNQEKPVIKSIIVREPTSEGYRSVSYEVSLAETTITQGHVELPESHESAIKSAMRFPHQTSSLYESEANEVAKAASIVSKSPQKGSAYETLQERSISQPLILDEAHNVYEKSDVRRSKTSQEFIEGNPLQKSQFRDSPFKSPSRSSRRVLSIKELPPDSTKGTPSRETSKSKKLKSVQDLDADRMQKERAYLEEPPARSPPRFTKRMISAPQESNINEIEKERAYLEDANRLEQEMAYFDDMYIEENDIDTATRSSRRMPSGQDMVGDIIPQERAYFEEPSFRSPSRISRRMPQESMETERSYIEEPSFRSPSRISRKMPSVQESNMSRIEKERAYLEEPSFRSPSRISRRMPSAQKSEMDKMERERSYFEERSPSRVSRRTLSPQEPEMERIEKERSYFEEPSYRSPSRYSRRMPSSQEVDADRIEQERAYLEDISFRSPSRASRKMPSTQEISASRVKSERVYYDQPSVRSLPAPSGRMLYVQDPSEERVESEMTLVDDNESASPTRSSRRIVSESPTKSSRRIYSVQDVNPDRAREEEYLSEKSPSRSSRRIISVEEADMNRIDDAIGDTWSKSPSKTSRKLISADRSDTDMVEEDRYIGDIIVKSPVSSRKLIVPQGSHVSRALVRPTGRSSRRLISAQELDVDKEEKGPSRELSLVRRASCIPESDTEKTPEEVLEESAMKLAIRSSRKLQEHDPSRIEKSAVSFKEGPKLVKSSMKSVTIQPGQGASMSQLYASPQDSSMSMQDNSFQESKQSRLAQELSDAKLLEKSHSRKKCSMQEVDREPSREESRRFHKVSAKASSLQPIQETPLSESQTEEIVMDESLGVSTLESITESSQRTSKTSDERQQSQSLMEAVKDESQREIPPAEPYLRRATDESKAGSVPSYPSLKVVGSKTSRHRSLRKDLSRDKVRRKSSHRITRHPNKCSCGNPNCECFKSIQPREIRYATVRITKFDYYSTFEILSSTKKKPRFVPSSIESIFVVKNK</sequence>
<feature type="region of interest" description="Disordered" evidence="1">
    <location>
        <begin position="1433"/>
        <end position="1457"/>
    </location>
</feature>
<evidence type="ECO:0000256" key="1">
    <source>
        <dbReference type="SAM" id="MobiDB-lite"/>
    </source>
</evidence>
<feature type="compositionally biased region" description="Basic and acidic residues" evidence="1">
    <location>
        <begin position="1040"/>
        <end position="1060"/>
    </location>
</feature>
<comment type="caution">
    <text evidence="2">The sequence shown here is derived from an EMBL/GenBank/DDBJ whole genome shotgun (WGS) entry which is preliminary data.</text>
</comment>
<feature type="compositionally biased region" description="Polar residues" evidence="1">
    <location>
        <begin position="1667"/>
        <end position="1682"/>
    </location>
</feature>
<feature type="compositionally biased region" description="Basic and acidic residues" evidence="1">
    <location>
        <begin position="1193"/>
        <end position="1205"/>
    </location>
</feature>
<keyword evidence="3" id="KW-1185">Reference proteome</keyword>
<feature type="compositionally biased region" description="Polar residues" evidence="1">
    <location>
        <begin position="1303"/>
        <end position="1319"/>
    </location>
</feature>
<feature type="region of interest" description="Disordered" evidence="1">
    <location>
        <begin position="413"/>
        <end position="549"/>
    </location>
</feature>
<feature type="region of interest" description="Disordered" evidence="1">
    <location>
        <begin position="14"/>
        <end position="103"/>
    </location>
</feature>
<feature type="compositionally biased region" description="Low complexity" evidence="1">
    <location>
        <begin position="1206"/>
        <end position="1218"/>
    </location>
</feature>
<feature type="compositionally biased region" description="Low complexity" evidence="1">
    <location>
        <begin position="692"/>
        <end position="701"/>
    </location>
</feature>
<feature type="compositionally biased region" description="Basic and acidic residues" evidence="1">
    <location>
        <begin position="1558"/>
        <end position="1569"/>
    </location>
</feature>
<feature type="compositionally biased region" description="Polar residues" evidence="1">
    <location>
        <begin position="1694"/>
        <end position="1709"/>
    </location>
</feature>
<feature type="compositionally biased region" description="Low complexity" evidence="1">
    <location>
        <begin position="430"/>
        <end position="442"/>
    </location>
</feature>
<feature type="compositionally biased region" description="Basic and acidic residues" evidence="1">
    <location>
        <begin position="1397"/>
        <end position="1412"/>
    </location>
</feature>
<proteinExistence type="predicted"/>
<feature type="region of interest" description="Disordered" evidence="1">
    <location>
        <begin position="191"/>
        <end position="276"/>
    </location>
</feature>
<feature type="compositionally biased region" description="Low complexity" evidence="1">
    <location>
        <begin position="1269"/>
        <end position="1282"/>
    </location>
</feature>
<feature type="compositionally biased region" description="Basic and acidic residues" evidence="1">
    <location>
        <begin position="668"/>
        <end position="685"/>
    </location>
</feature>
<protein>
    <submittedName>
        <fullName evidence="2">Uncharacterized protein</fullName>
    </submittedName>
</protein>
<feature type="compositionally biased region" description="Basic and acidic residues" evidence="1">
    <location>
        <begin position="1739"/>
        <end position="1748"/>
    </location>
</feature>
<organism evidence="2 3">
    <name type="scientific">Ignelater luminosus</name>
    <name type="common">Cucubano</name>
    <name type="synonym">Pyrophorus luminosus</name>
    <dbReference type="NCBI Taxonomy" id="2038154"/>
    <lineage>
        <taxon>Eukaryota</taxon>
        <taxon>Metazoa</taxon>
        <taxon>Ecdysozoa</taxon>
        <taxon>Arthropoda</taxon>
        <taxon>Hexapoda</taxon>
        <taxon>Insecta</taxon>
        <taxon>Pterygota</taxon>
        <taxon>Neoptera</taxon>
        <taxon>Endopterygota</taxon>
        <taxon>Coleoptera</taxon>
        <taxon>Polyphaga</taxon>
        <taxon>Elateriformia</taxon>
        <taxon>Elateroidea</taxon>
        <taxon>Elateridae</taxon>
        <taxon>Agrypninae</taxon>
        <taxon>Pyrophorini</taxon>
        <taxon>Ignelater</taxon>
    </lineage>
</organism>
<feature type="compositionally biased region" description="Polar residues" evidence="1">
    <location>
        <begin position="493"/>
        <end position="549"/>
    </location>
</feature>
<feature type="compositionally biased region" description="Polar residues" evidence="1">
    <location>
        <begin position="62"/>
        <end position="76"/>
    </location>
</feature>
<feature type="compositionally biased region" description="Basic and acidic residues" evidence="1">
    <location>
        <begin position="1286"/>
        <end position="1301"/>
    </location>
</feature>
<name>A0A8K0DA91_IGNLU</name>
<reference evidence="2" key="1">
    <citation type="submission" date="2019-08" db="EMBL/GenBank/DDBJ databases">
        <title>The genome of the North American firefly Photinus pyralis.</title>
        <authorList>
            <consortium name="Photinus pyralis genome working group"/>
            <person name="Fallon T.R."/>
            <person name="Sander Lower S.E."/>
            <person name="Weng J.-K."/>
        </authorList>
    </citation>
    <scope>NUCLEOTIDE SEQUENCE</scope>
    <source>
        <strain evidence="2">TRF0915ILg1</strain>
        <tissue evidence="2">Whole body</tissue>
    </source>
</reference>
<gene>
    <name evidence="2" type="ORF">ILUMI_03718</name>
</gene>
<feature type="region of interest" description="Disordered" evidence="1">
    <location>
        <begin position="758"/>
        <end position="780"/>
    </location>
</feature>
<feature type="compositionally biased region" description="Basic and acidic residues" evidence="1">
    <location>
        <begin position="191"/>
        <end position="213"/>
    </location>
</feature>
<feature type="region of interest" description="Disordered" evidence="1">
    <location>
        <begin position="1143"/>
        <end position="1420"/>
    </location>
</feature>
<feature type="region of interest" description="Disordered" evidence="1">
    <location>
        <begin position="828"/>
        <end position="860"/>
    </location>
</feature>
<feature type="compositionally biased region" description="Low complexity" evidence="1">
    <location>
        <begin position="758"/>
        <end position="768"/>
    </location>
</feature>
<dbReference type="EMBL" id="VTPC01001291">
    <property type="protein sequence ID" value="KAF2902465.1"/>
    <property type="molecule type" value="Genomic_DNA"/>
</dbReference>